<accession>A0A1J5R798</accession>
<gene>
    <name evidence="3" type="primary">pleD_30</name>
    <name evidence="3" type="ORF">GALL_302210</name>
</gene>
<dbReference type="InterPro" id="IPR036890">
    <property type="entry name" value="HATPase_C_sf"/>
</dbReference>
<dbReference type="InterPro" id="IPR001932">
    <property type="entry name" value="PPM-type_phosphatase-like_dom"/>
</dbReference>
<feature type="domain" description="Response regulatory" evidence="2">
    <location>
        <begin position="249"/>
        <end position="366"/>
    </location>
</feature>
<name>A0A1J5R798_9ZZZZ</name>
<dbReference type="PROSITE" id="PS50110">
    <property type="entry name" value="RESPONSE_REGULATORY"/>
    <property type="match status" value="1"/>
</dbReference>
<dbReference type="InterPro" id="IPR001789">
    <property type="entry name" value="Sig_transdc_resp-reg_receiver"/>
</dbReference>
<dbReference type="Gene3D" id="3.30.565.10">
    <property type="entry name" value="Histidine kinase-like ATPase, C-terminal domain"/>
    <property type="match status" value="1"/>
</dbReference>
<dbReference type="SUPFAM" id="SSF52172">
    <property type="entry name" value="CheY-like"/>
    <property type="match status" value="1"/>
</dbReference>
<protein>
    <submittedName>
        <fullName evidence="3">Response regulator PleD</fullName>
    </submittedName>
</protein>
<comment type="caution">
    <text evidence="3">The sequence shown here is derived from an EMBL/GenBank/DDBJ whole genome shotgun (WGS) entry which is preliminary data.</text>
</comment>
<dbReference type="PANTHER" id="PTHR43156:SF2">
    <property type="entry name" value="STAGE II SPORULATION PROTEIN E"/>
    <property type="match status" value="1"/>
</dbReference>
<evidence type="ECO:0000256" key="1">
    <source>
        <dbReference type="ARBA" id="ARBA00022801"/>
    </source>
</evidence>
<dbReference type="GO" id="GO:0000160">
    <property type="term" value="P:phosphorelay signal transduction system"/>
    <property type="evidence" value="ECO:0007669"/>
    <property type="project" value="InterPro"/>
</dbReference>
<dbReference type="SMART" id="SM00448">
    <property type="entry name" value="REC"/>
    <property type="match status" value="1"/>
</dbReference>
<dbReference type="PANTHER" id="PTHR43156">
    <property type="entry name" value="STAGE II SPORULATION PROTEIN E-RELATED"/>
    <property type="match status" value="1"/>
</dbReference>
<dbReference type="SMART" id="SM00331">
    <property type="entry name" value="PP2C_SIG"/>
    <property type="match status" value="1"/>
</dbReference>
<sequence length="628" mass="68321">MNIVAVLTEPSPAQERFFHQQGWQVARSQMPGMGQAPIAVRDRFDETALRHALKEPWAGGVETAGGPPQTFSGCFQRHLAEGGLGLSLRSDTAYGNDVAKLFCEALRQRLLSSDSDTDDLEFVLHELISNGLLHGNFGITGPLAADEAGLDAFGDTVEAALADERRMRRRLHISALYADGLLEVAVEDQGAGFATEAVEADAVRPHGLDFIAGMVDSFRLEENGRRAVATFPFRPRQKPASMVSLEQAAVLVVDDKKLNRDLLTALMTAMGVGRILQAEDGEQALEMIERDKPDLVLLDVMMPKLDGYDTCRTLRRHYSLSELPVIFITALDGPSDRFACFAAGGNDVISKPLNNAEVIARVGVHLQLGLIMDKLTLFQDRVHDELQQARSAQLALTPTPQTIDQIADRTGLSIEGLMETSSELGGDFWTLMETGPRRLCVLMADFTGHGTLAAFNVFRLHLLLSRLPRQVPSPARLLDLLNAELRRVLKPGEFASVFVAEIDLDRQCLTFSSAAAPQPVLVTGGNVRYLECEGPPLGAFDHPEFEEWTAPFQPGTQLLIYSDALVESVAGEALVCSEDTLLDWVRQEGGGHRLATAVLERFSALLPGEPPDDLSLVSIGWPGSAAVS</sequence>
<dbReference type="EMBL" id="MLJW01000397">
    <property type="protein sequence ID" value="OIQ87924.1"/>
    <property type="molecule type" value="Genomic_DNA"/>
</dbReference>
<dbReference type="AlphaFoldDB" id="A0A1J5R798"/>
<dbReference type="GO" id="GO:0016791">
    <property type="term" value="F:phosphatase activity"/>
    <property type="evidence" value="ECO:0007669"/>
    <property type="project" value="TreeGrafter"/>
</dbReference>
<dbReference type="Pfam" id="PF07228">
    <property type="entry name" value="SpoIIE"/>
    <property type="match status" value="1"/>
</dbReference>
<dbReference type="InterPro" id="IPR011006">
    <property type="entry name" value="CheY-like_superfamily"/>
</dbReference>
<proteinExistence type="predicted"/>
<organism evidence="3">
    <name type="scientific">mine drainage metagenome</name>
    <dbReference type="NCBI Taxonomy" id="410659"/>
    <lineage>
        <taxon>unclassified sequences</taxon>
        <taxon>metagenomes</taxon>
        <taxon>ecological metagenomes</taxon>
    </lineage>
</organism>
<dbReference type="InterPro" id="IPR052016">
    <property type="entry name" value="Bact_Sigma-Reg"/>
</dbReference>
<dbReference type="Pfam" id="PF00072">
    <property type="entry name" value="Response_reg"/>
    <property type="match status" value="1"/>
</dbReference>
<evidence type="ECO:0000313" key="3">
    <source>
        <dbReference type="EMBL" id="OIQ87924.1"/>
    </source>
</evidence>
<evidence type="ECO:0000259" key="2">
    <source>
        <dbReference type="PROSITE" id="PS50110"/>
    </source>
</evidence>
<dbReference type="Gene3D" id="3.60.40.10">
    <property type="entry name" value="PPM-type phosphatase domain"/>
    <property type="match status" value="1"/>
</dbReference>
<keyword evidence="1" id="KW-0378">Hydrolase</keyword>
<dbReference type="Gene3D" id="3.40.50.2300">
    <property type="match status" value="1"/>
</dbReference>
<dbReference type="InterPro" id="IPR036457">
    <property type="entry name" value="PPM-type-like_dom_sf"/>
</dbReference>
<reference evidence="3" key="1">
    <citation type="submission" date="2016-10" db="EMBL/GenBank/DDBJ databases">
        <title>Sequence of Gallionella enrichment culture.</title>
        <authorList>
            <person name="Poehlein A."/>
            <person name="Muehling M."/>
            <person name="Daniel R."/>
        </authorList>
    </citation>
    <scope>NUCLEOTIDE SEQUENCE</scope>
</reference>